<evidence type="ECO:0000256" key="3">
    <source>
        <dbReference type="ARBA" id="ARBA00022989"/>
    </source>
</evidence>
<protein>
    <submittedName>
        <fullName evidence="7">Uncharacterized protein</fullName>
    </submittedName>
</protein>
<feature type="transmembrane region" description="Helical" evidence="6">
    <location>
        <begin position="132"/>
        <end position="148"/>
    </location>
</feature>
<dbReference type="FunCoup" id="A0A409VE42">
    <property type="interactions" value="3"/>
</dbReference>
<dbReference type="EMBL" id="NHTK01006136">
    <property type="protein sequence ID" value="PPQ62907.1"/>
    <property type="molecule type" value="Genomic_DNA"/>
</dbReference>
<feature type="compositionally biased region" description="Basic and acidic residues" evidence="5">
    <location>
        <begin position="274"/>
        <end position="283"/>
    </location>
</feature>
<accession>A0A409VE42</accession>
<feature type="transmembrane region" description="Helical" evidence="6">
    <location>
        <begin position="160"/>
        <end position="184"/>
    </location>
</feature>
<dbReference type="OrthoDB" id="407617at2759"/>
<evidence type="ECO:0000256" key="5">
    <source>
        <dbReference type="SAM" id="MobiDB-lite"/>
    </source>
</evidence>
<dbReference type="InParanoid" id="A0A409VE42"/>
<feature type="region of interest" description="Disordered" evidence="5">
    <location>
        <begin position="221"/>
        <end position="283"/>
    </location>
</feature>
<feature type="compositionally biased region" description="Polar residues" evidence="5">
    <location>
        <begin position="249"/>
        <end position="267"/>
    </location>
</feature>
<proteinExistence type="predicted"/>
<dbReference type="Proteomes" id="UP000284842">
    <property type="component" value="Unassembled WGS sequence"/>
</dbReference>
<evidence type="ECO:0000256" key="6">
    <source>
        <dbReference type="SAM" id="Phobius"/>
    </source>
</evidence>
<name>A0A409VE42_9AGAR</name>
<dbReference type="InterPro" id="IPR006603">
    <property type="entry name" value="PQ-loop_rpt"/>
</dbReference>
<dbReference type="Pfam" id="PF04193">
    <property type="entry name" value="PQ-loop"/>
    <property type="match status" value="2"/>
</dbReference>
<keyword evidence="8" id="KW-1185">Reference proteome</keyword>
<gene>
    <name evidence="7" type="ORF">CVT24_006305</name>
</gene>
<feature type="transmembrane region" description="Helical" evidence="6">
    <location>
        <begin position="40"/>
        <end position="61"/>
    </location>
</feature>
<dbReference type="GO" id="GO:0016020">
    <property type="term" value="C:membrane"/>
    <property type="evidence" value="ECO:0007669"/>
    <property type="project" value="UniProtKB-SubCell"/>
</dbReference>
<dbReference type="PANTHER" id="PTHR16201:SF37">
    <property type="entry name" value="PQ-LOOP REPEAT-CONTAINING PROTEIN"/>
    <property type="match status" value="1"/>
</dbReference>
<comment type="caution">
    <text evidence="7">The sequence shown here is derived from an EMBL/GenBank/DDBJ whole genome shotgun (WGS) entry which is preliminary data.</text>
</comment>
<organism evidence="7 8">
    <name type="scientific">Panaeolus cyanescens</name>
    <dbReference type="NCBI Taxonomy" id="181874"/>
    <lineage>
        <taxon>Eukaryota</taxon>
        <taxon>Fungi</taxon>
        <taxon>Dikarya</taxon>
        <taxon>Basidiomycota</taxon>
        <taxon>Agaricomycotina</taxon>
        <taxon>Agaricomycetes</taxon>
        <taxon>Agaricomycetidae</taxon>
        <taxon>Agaricales</taxon>
        <taxon>Agaricineae</taxon>
        <taxon>Galeropsidaceae</taxon>
        <taxon>Panaeolus</taxon>
    </lineage>
</organism>
<keyword evidence="2 6" id="KW-0812">Transmembrane</keyword>
<dbReference type="PANTHER" id="PTHR16201">
    <property type="entry name" value="SEVEN TRANSMEMBRANE PROTEIN 1-RELATED"/>
    <property type="match status" value="1"/>
</dbReference>
<feature type="transmembrane region" description="Helical" evidence="6">
    <location>
        <begin position="190"/>
        <end position="213"/>
    </location>
</feature>
<evidence type="ECO:0000256" key="2">
    <source>
        <dbReference type="ARBA" id="ARBA00022692"/>
    </source>
</evidence>
<comment type="subcellular location">
    <subcellularLocation>
        <location evidence="1">Membrane</location>
        <topology evidence="1">Multi-pass membrane protein</topology>
    </subcellularLocation>
</comment>
<dbReference type="Gene3D" id="1.20.1280.290">
    <property type="match status" value="2"/>
</dbReference>
<dbReference type="AlphaFoldDB" id="A0A409VE42"/>
<keyword evidence="4 6" id="KW-0472">Membrane</keyword>
<evidence type="ECO:0000256" key="4">
    <source>
        <dbReference type="ARBA" id="ARBA00023136"/>
    </source>
</evidence>
<reference evidence="7 8" key="1">
    <citation type="journal article" date="2018" name="Evol. Lett.">
        <title>Horizontal gene cluster transfer increased hallucinogenic mushroom diversity.</title>
        <authorList>
            <person name="Reynolds H.T."/>
            <person name="Vijayakumar V."/>
            <person name="Gluck-Thaler E."/>
            <person name="Korotkin H.B."/>
            <person name="Matheny P.B."/>
            <person name="Slot J.C."/>
        </authorList>
    </citation>
    <scope>NUCLEOTIDE SEQUENCE [LARGE SCALE GENOMIC DNA]</scope>
    <source>
        <strain evidence="7 8">2629</strain>
    </source>
</reference>
<dbReference type="SMART" id="SM00679">
    <property type="entry name" value="CTNS"/>
    <property type="match status" value="2"/>
</dbReference>
<evidence type="ECO:0000313" key="7">
    <source>
        <dbReference type="EMBL" id="PPQ62907.1"/>
    </source>
</evidence>
<keyword evidence="3 6" id="KW-1133">Transmembrane helix</keyword>
<feature type="transmembrane region" description="Helical" evidence="6">
    <location>
        <begin position="98"/>
        <end position="120"/>
    </location>
</feature>
<evidence type="ECO:0000313" key="8">
    <source>
        <dbReference type="Proteomes" id="UP000284842"/>
    </source>
</evidence>
<dbReference type="InterPro" id="IPR051415">
    <property type="entry name" value="LAAT-1"/>
</dbReference>
<sequence>MTIHNTIAENVFGTAGTVCWTGQLIPQVWKSYREKSTKGLSPWLLLIWGFATVFMGAYTFLQRINVPLMLQPQLFGFLSLLCWGQCQYYDLGHSRIKSFILTFLCMSAIGLLEFLLVFFLRPIHEKGNHVPAQILGILASVVIIVGFFPQYWEIYRLKRVMGISMVFISIDMLGGVLNTMSLAFKVRFDYVASLPFLAVVLLDGVIILCALILNPRAKRRESANQRDPEWEPETGNPALISHDTAALSPPTSSQHPSTEPISITTTMAEAESGEDGKKHADAA</sequence>
<evidence type="ECO:0000256" key="1">
    <source>
        <dbReference type="ARBA" id="ARBA00004141"/>
    </source>
</evidence>